<accession>A0A9Q1QDC4</accession>
<dbReference type="AlphaFoldDB" id="A0A9Q1QDC4"/>
<dbReference type="OrthoDB" id="2015847at2759"/>
<organism evidence="3 4">
    <name type="scientific">Carnegiea gigantea</name>
    <dbReference type="NCBI Taxonomy" id="171969"/>
    <lineage>
        <taxon>Eukaryota</taxon>
        <taxon>Viridiplantae</taxon>
        <taxon>Streptophyta</taxon>
        <taxon>Embryophyta</taxon>
        <taxon>Tracheophyta</taxon>
        <taxon>Spermatophyta</taxon>
        <taxon>Magnoliopsida</taxon>
        <taxon>eudicotyledons</taxon>
        <taxon>Gunneridae</taxon>
        <taxon>Pentapetalae</taxon>
        <taxon>Caryophyllales</taxon>
        <taxon>Cactineae</taxon>
        <taxon>Cactaceae</taxon>
        <taxon>Cactoideae</taxon>
        <taxon>Echinocereeae</taxon>
        <taxon>Carnegiea</taxon>
    </lineage>
</organism>
<sequence length="372" mass="42039">MQLQGILLTALPTNPSCKTPRFLYLQRPKSFSHLSSSNPSTLNLRDCSHGYGPSLKLDSVSSISARAFLRWMSSCFSNILSRWASWIISIHLFAFSPVANAHDNTLVSVSYPCEDVQSYYAGIDSLEGEALSRKLNSIVAGHHSLSYKEVWDALKILDAADVDEPETSPEIVEIYSARTVPKNLAGKPEGWNREHLWPRSYGLTRAPSLTDLHNIRPADVNVNSARGNKYFGECHIGLKHCKQPATKEAARDTETDLEIWAPPSRVRGDVARSLMYMAVRYGFHRGGEGPSLRLSDSPSMAKRAMGLLSILMEWNELDPPSREEKLRNERICKLYQHNRNPFIDHPEYAYRIWKRATSGHQSLHHKLKQMDP</sequence>
<evidence type="ECO:0000256" key="1">
    <source>
        <dbReference type="ARBA" id="ARBA00022722"/>
    </source>
</evidence>
<gene>
    <name evidence="3" type="ORF">Cgig2_025493</name>
</gene>
<proteinExistence type="predicted"/>
<protein>
    <submittedName>
        <fullName evidence="3">Uncharacterized protein</fullName>
    </submittedName>
</protein>
<comment type="caution">
    <text evidence="3">The sequence shown here is derived from an EMBL/GenBank/DDBJ whole genome shotgun (WGS) entry which is preliminary data.</text>
</comment>
<dbReference type="InterPro" id="IPR007346">
    <property type="entry name" value="Endonuclease-I"/>
</dbReference>
<keyword evidence="1" id="KW-0540">Nuclease</keyword>
<keyword evidence="2" id="KW-0378">Hydrolase</keyword>
<dbReference type="InterPro" id="IPR044925">
    <property type="entry name" value="His-Me_finger_sf"/>
</dbReference>
<dbReference type="Proteomes" id="UP001153076">
    <property type="component" value="Unassembled WGS sequence"/>
</dbReference>
<dbReference type="PANTHER" id="PTHR33607:SF2">
    <property type="entry name" value="ENDONUCLEASE-1"/>
    <property type="match status" value="1"/>
</dbReference>
<name>A0A9Q1QDC4_9CARY</name>
<dbReference type="EMBL" id="JAKOGI010000270">
    <property type="protein sequence ID" value="KAJ8438088.1"/>
    <property type="molecule type" value="Genomic_DNA"/>
</dbReference>
<reference evidence="3" key="1">
    <citation type="submission" date="2022-04" db="EMBL/GenBank/DDBJ databases">
        <title>Carnegiea gigantea Genome sequencing and assembly v2.</title>
        <authorList>
            <person name="Copetti D."/>
            <person name="Sanderson M.J."/>
            <person name="Burquez A."/>
            <person name="Wojciechowski M.F."/>
        </authorList>
    </citation>
    <scope>NUCLEOTIDE SEQUENCE</scope>
    <source>
        <strain evidence="3">SGP5-SGP5p</strain>
        <tissue evidence="3">Aerial part</tissue>
    </source>
</reference>
<evidence type="ECO:0000256" key="2">
    <source>
        <dbReference type="ARBA" id="ARBA00022801"/>
    </source>
</evidence>
<evidence type="ECO:0000313" key="3">
    <source>
        <dbReference type="EMBL" id="KAJ8438088.1"/>
    </source>
</evidence>
<dbReference type="SUPFAM" id="SSF54060">
    <property type="entry name" value="His-Me finger endonucleases"/>
    <property type="match status" value="1"/>
</dbReference>
<dbReference type="Pfam" id="PF04231">
    <property type="entry name" value="Endonuclease_1"/>
    <property type="match status" value="1"/>
</dbReference>
<dbReference type="GO" id="GO:0016787">
    <property type="term" value="F:hydrolase activity"/>
    <property type="evidence" value="ECO:0007669"/>
    <property type="project" value="UniProtKB-KW"/>
</dbReference>
<dbReference type="GO" id="GO:0004518">
    <property type="term" value="F:nuclease activity"/>
    <property type="evidence" value="ECO:0007669"/>
    <property type="project" value="UniProtKB-KW"/>
</dbReference>
<evidence type="ECO:0000313" key="4">
    <source>
        <dbReference type="Proteomes" id="UP001153076"/>
    </source>
</evidence>
<dbReference type="PANTHER" id="PTHR33607">
    <property type="entry name" value="ENDONUCLEASE-1"/>
    <property type="match status" value="1"/>
</dbReference>
<keyword evidence="4" id="KW-1185">Reference proteome</keyword>